<dbReference type="EMBL" id="BKAJ01000141">
    <property type="protein sequence ID" value="GEP59823.1"/>
    <property type="molecule type" value="Genomic_DNA"/>
</dbReference>
<proteinExistence type="predicted"/>
<reference evidence="1 2" key="1">
    <citation type="submission" date="2019-07" db="EMBL/GenBank/DDBJ databases">
        <title>Whole genome shotgun sequence of Reyranella soli NBRC 108950.</title>
        <authorList>
            <person name="Hosoyama A."/>
            <person name="Uohara A."/>
            <person name="Ohji S."/>
            <person name="Ichikawa N."/>
        </authorList>
    </citation>
    <scope>NUCLEOTIDE SEQUENCE [LARGE SCALE GENOMIC DNA]</scope>
    <source>
        <strain evidence="1 2">NBRC 108950</strain>
    </source>
</reference>
<accession>A0A512NLK1</accession>
<name>A0A512NLK1_9HYPH</name>
<evidence type="ECO:0000313" key="2">
    <source>
        <dbReference type="Proteomes" id="UP000321058"/>
    </source>
</evidence>
<comment type="caution">
    <text evidence="1">The sequence shown here is derived from an EMBL/GenBank/DDBJ whole genome shotgun (WGS) entry which is preliminary data.</text>
</comment>
<sequence>MESALARGLAPASYTTTWDTTGTHYRSSFTRGRHPSYTMGVRSLILAARAGLIAQDRGADLARSGAGARPALHIDIVTTPVARPAKPTRTSGIVLPDGARCPLPAPFARQLGELAGPG</sequence>
<dbReference type="AlphaFoldDB" id="A0A512NLK1"/>
<protein>
    <submittedName>
        <fullName evidence="1">Uncharacterized protein</fullName>
    </submittedName>
</protein>
<gene>
    <name evidence="1" type="ORF">RSO01_69890</name>
</gene>
<organism evidence="1 2">
    <name type="scientific">Reyranella soli</name>
    <dbReference type="NCBI Taxonomy" id="1230389"/>
    <lineage>
        <taxon>Bacteria</taxon>
        <taxon>Pseudomonadati</taxon>
        <taxon>Pseudomonadota</taxon>
        <taxon>Alphaproteobacteria</taxon>
        <taxon>Hyphomicrobiales</taxon>
        <taxon>Reyranellaceae</taxon>
        <taxon>Reyranella</taxon>
    </lineage>
</organism>
<evidence type="ECO:0000313" key="1">
    <source>
        <dbReference type="EMBL" id="GEP59823.1"/>
    </source>
</evidence>
<keyword evidence="2" id="KW-1185">Reference proteome</keyword>
<dbReference type="Proteomes" id="UP000321058">
    <property type="component" value="Unassembled WGS sequence"/>
</dbReference>